<keyword evidence="2" id="KW-1003">Cell membrane</keyword>
<dbReference type="GO" id="GO:0005886">
    <property type="term" value="C:plasma membrane"/>
    <property type="evidence" value="ECO:0007669"/>
    <property type="project" value="UniProtKB-SubCell"/>
</dbReference>
<accession>A0A9Q0FLS4</accession>
<feature type="non-terminal residue" evidence="8">
    <location>
        <position position="1"/>
    </location>
</feature>
<keyword evidence="3" id="KW-0325">Glycoprotein</keyword>
<feature type="compositionally biased region" description="Polar residues" evidence="6">
    <location>
        <begin position="45"/>
        <end position="58"/>
    </location>
</feature>
<evidence type="ECO:0000256" key="3">
    <source>
        <dbReference type="ARBA" id="ARBA00022622"/>
    </source>
</evidence>
<evidence type="ECO:0008006" key="10">
    <source>
        <dbReference type="Google" id="ProtNLM"/>
    </source>
</evidence>
<gene>
    <name evidence="8" type="ORF">Tsubulata_048028</name>
</gene>
<keyword evidence="5" id="KW-0472">Membrane</keyword>
<evidence type="ECO:0000256" key="2">
    <source>
        <dbReference type="ARBA" id="ARBA00022475"/>
    </source>
</evidence>
<dbReference type="AlphaFoldDB" id="A0A9Q0FLS4"/>
<evidence type="ECO:0000256" key="6">
    <source>
        <dbReference type="SAM" id="MobiDB-lite"/>
    </source>
</evidence>
<evidence type="ECO:0000313" key="8">
    <source>
        <dbReference type="EMBL" id="KAJ4833854.1"/>
    </source>
</evidence>
<dbReference type="GO" id="GO:0098552">
    <property type="term" value="C:side of membrane"/>
    <property type="evidence" value="ECO:0007669"/>
    <property type="project" value="UniProtKB-KW"/>
</dbReference>
<dbReference type="PANTHER" id="PTHR32077:SF78">
    <property type="entry name" value="FAS1 DOMAIN-CONTAINING PROTEIN"/>
    <property type="match status" value="1"/>
</dbReference>
<reference evidence="8" key="2">
    <citation type="journal article" date="2023" name="Plants (Basel)">
        <title>Annotation of the Turnera subulata (Passifloraceae) Draft Genome Reveals the S-Locus Evolved after the Divergence of Turneroideae from Passifloroideae in a Stepwise Manner.</title>
        <authorList>
            <person name="Henning P.M."/>
            <person name="Roalson E.H."/>
            <person name="Mir W."/>
            <person name="McCubbin A.G."/>
            <person name="Shore J.S."/>
        </authorList>
    </citation>
    <scope>NUCLEOTIDE SEQUENCE</scope>
    <source>
        <strain evidence="8">F60SS</strain>
    </source>
</reference>
<dbReference type="InterPro" id="IPR045003">
    <property type="entry name" value="FLA_A"/>
</dbReference>
<feature type="compositionally biased region" description="Pro residues" evidence="6">
    <location>
        <begin position="32"/>
        <end position="41"/>
    </location>
</feature>
<dbReference type="PANTHER" id="PTHR32077">
    <property type="entry name" value="FASCICLIN-LIKE ARABINOGALACTAN PROTEIN"/>
    <property type="match status" value="1"/>
</dbReference>
<proteinExistence type="predicted"/>
<keyword evidence="4 7" id="KW-0732">Signal</keyword>
<keyword evidence="3" id="KW-0449">Lipoprotein</keyword>
<evidence type="ECO:0000313" key="9">
    <source>
        <dbReference type="Proteomes" id="UP001141552"/>
    </source>
</evidence>
<comment type="caution">
    <text evidence="8">The sequence shown here is derived from an EMBL/GenBank/DDBJ whole genome shotgun (WGS) entry which is preliminary data.</text>
</comment>
<evidence type="ECO:0000256" key="4">
    <source>
        <dbReference type="ARBA" id="ARBA00022729"/>
    </source>
</evidence>
<evidence type="ECO:0000256" key="5">
    <source>
        <dbReference type="ARBA" id="ARBA00023136"/>
    </source>
</evidence>
<protein>
    <recommendedName>
        <fullName evidence="10">Dirigent protein</fullName>
    </recommendedName>
</protein>
<keyword evidence="3" id="KW-0336">GPI-anchor</keyword>
<reference evidence="8" key="1">
    <citation type="submission" date="2022-02" db="EMBL/GenBank/DDBJ databases">
        <authorList>
            <person name="Henning P.M."/>
            <person name="McCubbin A.G."/>
            <person name="Shore J.S."/>
        </authorList>
    </citation>
    <scope>NUCLEOTIDE SEQUENCE</scope>
    <source>
        <strain evidence="8">F60SS</strain>
        <tissue evidence="8">Leaves</tissue>
    </source>
</reference>
<feature type="chain" id="PRO_5040116143" description="Dirigent protein" evidence="7">
    <location>
        <begin position="24"/>
        <end position="150"/>
    </location>
</feature>
<dbReference type="Proteomes" id="UP001141552">
    <property type="component" value="Unassembled WGS sequence"/>
</dbReference>
<feature type="signal peptide" evidence="7">
    <location>
        <begin position="1"/>
        <end position="23"/>
    </location>
</feature>
<organism evidence="8 9">
    <name type="scientific">Turnera subulata</name>
    <dbReference type="NCBI Taxonomy" id="218843"/>
    <lineage>
        <taxon>Eukaryota</taxon>
        <taxon>Viridiplantae</taxon>
        <taxon>Streptophyta</taxon>
        <taxon>Embryophyta</taxon>
        <taxon>Tracheophyta</taxon>
        <taxon>Spermatophyta</taxon>
        <taxon>Magnoliopsida</taxon>
        <taxon>eudicotyledons</taxon>
        <taxon>Gunneridae</taxon>
        <taxon>Pentapetalae</taxon>
        <taxon>rosids</taxon>
        <taxon>fabids</taxon>
        <taxon>Malpighiales</taxon>
        <taxon>Passifloraceae</taxon>
        <taxon>Turnera</taxon>
    </lineage>
</organism>
<comment type="subcellular location">
    <subcellularLocation>
        <location evidence="1">Cell membrane</location>
        <topology evidence="1">Lipid-anchor</topology>
        <topology evidence="1">GPI-anchor</topology>
    </subcellularLocation>
</comment>
<feature type="region of interest" description="Disordered" evidence="6">
    <location>
        <begin position="28"/>
        <end position="58"/>
    </location>
</feature>
<dbReference type="EMBL" id="JAKUCV010004850">
    <property type="protein sequence ID" value="KAJ4833854.1"/>
    <property type="molecule type" value="Genomic_DNA"/>
</dbReference>
<evidence type="ECO:0000256" key="7">
    <source>
        <dbReference type="SAM" id="SignalP"/>
    </source>
</evidence>
<keyword evidence="9" id="KW-1185">Reference proteome</keyword>
<evidence type="ECO:0000256" key="1">
    <source>
        <dbReference type="ARBA" id="ARBA00004609"/>
    </source>
</evidence>
<dbReference type="OrthoDB" id="1747450at2759"/>
<dbReference type="GO" id="GO:0009834">
    <property type="term" value="P:plant-type secondary cell wall biogenesis"/>
    <property type="evidence" value="ECO:0007669"/>
    <property type="project" value="TreeGrafter"/>
</dbReference>
<name>A0A9Q0FLS4_9ROSI</name>
<sequence>MMKASLFSLSVLLLPFHCTKTLAQAPAASPAQLPPVPPAKAPPADTSQAPAAQVQPSSGPLDVVKILTKAGRFTVFTRLLQPTGEDVELNNDLNNTNNGTASNPVRTQAGTGERTSLNVTTTGDFVNITTGLTNTSISGTLYNDNQLGIY</sequence>